<evidence type="ECO:0000256" key="1">
    <source>
        <dbReference type="SAM" id="MobiDB-lite"/>
    </source>
</evidence>
<sequence length="179" mass="20340">MEVVRGTARHLPQSVEKRCIVERHGDIRQDVQVDRFGQMSDAQSRRGVGCRRNGLRQVVQDRDDDGGRDLRPINLKSAETVGSSDGGSQIGAVPVGKDRPESPSLEDQLEFGDRGVFIRADAPPAKAGVVAPFDRAANAGWFTQIAKVPRCRDRRFRRFRRVRDGWIFCVRRWRHEHVR</sequence>
<proteinExistence type="predicted"/>
<comment type="caution">
    <text evidence="2">The sequence shown here is derived from an EMBL/GenBank/DDBJ whole genome shotgun (WGS) entry which is preliminary data.</text>
</comment>
<dbReference type="RefSeq" id="WP_261971001.1">
    <property type="nucleotide sequence ID" value="NZ_JAHHZF010000013.1"/>
</dbReference>
<organism evidence="2 3">
    <name type="scientific">Prosthecodimorpha staleyi</name>
    <dbReference type="NCBI Taxonomy" id="2840188"/>
    <lineage>
        <taxon>Bacteria</taxon>
        <taxon>Pseudomonadati</taxon>
        <taxon>Pseudomonadota</taxon>
        <taxon>Alphaproteobacteria</taxon>
        <taxon>Hyphomicrobiales</taxon>
        <taxon>Ancalomicrobiaceae</taxon>
        <taxon>Prosthecodimorpha</taxon>
    </lineage>
</organism>
<accession>A0A947D9Y0</accession>
<dbReference type="Proteomes" id="UP000766595">
    <property type="component" value="Unassembled WGS sequence"/>
</dbReference>
<dbReference type="EMBL" id="JAHHZF010000013">
    <property type="protein sequence ID" value="MBT9292496.1"/>
    <property type="molecule type" value="Genomic_DNA"/>
</dbReference>
<dbReference type="AlphaFoldDB" id="A0A947D9Y0"/>
<reference evidence="2 3" key="1">
    <citation type="submission" date="2021-06" db="EMBL/GenBank/DDBJ databases">
        <authorList>
            <person name="Grouzdev D.S."/>
            <person name="Koziaeva V."/>
        </authorList>
    </citation>
    <scope>NUCLEOTIDE SEQUENCE [LARGE SCALE GENOMIC DNA]</scope>
    <source>
        <strain evidence="2 3">22</strain>
    </source>
</reference>
<name>A0A947D9Y0_9HYPH</name>
<protein>
    <submittedName>
        <fullName evidence="2">Uncharacterized protein</fullName>
    </submittedName>
</protein>
<keyword evidence="3" id="KW-1185">Reference proteome</keyword>
<feature type="region of interest" description="Disordered" evidence="1">
    <location>
        <begin position="78"/>
        <end position="103"/>
    </location>
</feature>
<evidence type="ECO:0000313" key="3">
    <source>
        <dbReference type="Proteomes" id="UP000766595"/>
    </source>
</evidence>
<evidence type="ECO:0000313" key="2">
    <source>
        <dbReference type="EMBL" id="MBT9292496.1"/>
    </source>
</evidence>
<gene>
    <name evidence="2" type="ORF">KL771_23750</name>
</gene>